<feature type="compositionally biased region" description="Polar residues" evidence="2">
    <location>
        <begin position="241"/>
        <end position="251"/>
    </location>
</feature>
<dbReference type="PANTHER" id="PTHR47270">
    <property type="entry name" value="PROTEIN MLP1-LIKE"/>
    <property type="match status" value="1"/>
</dbReference>
<organism evidence="4 5">
    <name type="scientific">Ricinus communis</name>
    <name type="common">Castor bean</name>
    <dbReference type="NCBI Taxonomy" id="3988"/>
    <lineage>
        <taxon>Eukaryota</taxon>
        <taxon>Viridiplantae</taxon>
        <taxon>Streptophyta</taxon>
        <taxon>Embryophyta</taxon>
        <taxon>Tracheophyta</taxon>
        <taxon>Spermatophyta</taxon>
        <taxon>Magnoliopsida</taxon>
        <taxon>eudicotyledons</taxon>
        <taxon>Gunneridae</taxon>
        <taxon>Pentapetalae</taxon>
        <taxon>rosids</taxon>
        <taxon>fabids</taxon>
        <taxon>Malpighiales</taxon>
        <taxon>Euphorbiaceae</taxon>
        <taxon>Acalyphoideae</taxon>
        <taxon>Acalypheae</taxon>
        <taxon>Ricinus</taxon>
    </lineage>
</organism>
<gene>
    <name evidence="4" type="ORF">RCOM_1352090</name>
</gene>
<feature type="coiled-coil region" evidence="1">
    <location>
        <begin position="915"/>
        <end position="1002"/>
    </location>
</feature>
<dbReference type="Pfam" id="PF10358">
    <property type="entry name" value="NT-C2"/>
    <property type="match status" value="1"/>
</dbReference>
<accession>B9S0A4</accession>
<protein>
    <submittedName>
        <fullName evidence="4">ATSMC2, putative</fullName>
    </submittedName>
</protein>
<feature type="compositionally biased region" description="Polar residues" evidence="2">
    <location>
        <begin position="180"/>
        <end position="203"/>
    </location>
</feature>
<name>B9S0A4_RICCO</name>
<dbReference type="PROSITE" id="PS51840">
    <property type="entry name" value="C2_NT"/>
    <property type="match status" value="1"/>
</dbReference>
<feature type="coiled-coil region" evidence="1">
    <location>
        <begin position="1035"/>
        <end position="1225"/>
    </location>
</feature>
<keyword evidence="5" id="KW-1185">Reference proteome</keyword>
<dbReference type="InterPro" id="IPR019448">
    <property type="entry name" value="NT-C2"/>
</dbReference>
<evidence type="ECO:0000259" key="3">
    <source>
        <dbReference type="PROSITE" id="PS51840"/>
    </source>
</evidence>
<evidence type="ECO:0000256" key="2">
    <source>
        <dbReference type="SAM" id="MobiDB-lite"/>
    </source>
</evidence>
<evidence type="ECO:0000313" key="5">
    <source>
        <dbReference type="Proteomes" id="UP000008311"/>
    </source>
</evidence>
<evidence type="ECO:0000256" key="1">
    <source>
        <dbReference type="SAM" id="Coils"/>
    </source>
</evidence>
<dbReference type="Gene3D" id="1.10.287.1490">
    <property type="match status" value="1"/>
</dbReference>
<dbReference type="Proteomes" id="UP000008311">
    <property type="component" value="Unassembled WGS sequence"/>
</dbReference>
<feature type="compositionally biased region" description="Low complexity" evidence="2">
    <location>
        <begin position="257"/>
        <end position="273"/>
    </location>
</feature>
<proteinExistence type="predicted"/>
<feature type="domain" description="C2 NT-type" evidence="3">
    <location>
        <begin position="7"/>
        <end position="144"/>
    </location>
</feature>
<evidence type="ECO:0000313" key="4">
    <source>
        <dbReference type="EMBL" id="EEF42837.1"/>
    </source>
</evidence>
<feature type="compositionally biased region" description="Basic and acidic residues" evidence="2">
    <location>
        <begin position="150"/>
        <end position="177"/>
    </location>
</feature>
<dbReference type="eggNOG" id="ENOG502QTRF">
    <property type="taxonomic scope" value="Eukaryota"/>
</dbReference>
<dbReference type="PANTHER" id="PTHR47270:SF3">
    <property type="entry name" value="HYPOTETICAL PROTEIN"/>
    <property type="match status" value="1"/>
</dbReference>
<sequence length="1306" mass="148906">MFRLHKTKPAAKSGERIDFKFSQFKVHQVPKGWDKLFVSVISVETGKTIAKTSKAAVKNGNCQWIDTVSESIWIASQDGQSSKELEDCPYKLLVAMGSARSGMLGEAILNMATYMNSSDSVPVSFPLKKCNHGTILQLKIQCVTPRTNIRDAESKGTNSSKEDIDADSKNSEIKSEESDNSIAKGSRSYSSRDLGSLTHQGDQGRQGGGEAVQDTSFPVSDSHHSYNSEEISLEREEHNLTAGQESTSSKDSVPPRSSNADNASQSSHSSFNSRITHSDNLSQDEPQEFAALSLKISDSSKSLLEAAEDTIEELRGEAKMWERNARKLMLDLELVRKEYSEQSKNQLNLAIELSAACAERDGLQKEVEQLKLLLEKTMKKPSGLEDLELQDTGVNRIIKELENEIKYQKESNANLTLQLNRSQESNAELVSVLQELEATVEKQKAEIKNDQAAEKNQDLVLQMQQLQESEKFLQAKVQELEKVLENKNQNLENASLSDQILVDIETEYESKLSAKEKETVSLKAKLSDTQKQRHCLAESKSADEAVGNLMEEIESLKAKLQELESDCQELTEENLELLVRLKEMKKNSAEEGVSLTATRFEVSDNDPEEKVREKVLKEIETDHNLSIQELENLKLHLEHKVNELSRELSEKGEVIERLDAGLLSKEEQIENLHRYQRELEEKFSSLQKEKSQLEENMEIVSGESDIAMKCMNALQKDLTVLSSSVNNHVSANKVLERKTSEIESSKRELEIHLSELEQENEELSACIAVMEAQIRNLTDDRESIELELENSKSNAVIIQDEIARLRNETETQKRDAKQKLEEMKNRWSEAEEELEHLRSANPKLQATAESLMEECSLLQKSNGELKMRKLELEGQCNHLETKLRESHRSFSDCSKRVSVLQESICSLLEQSASKERSLSSELDALLKENEKQNKKLSVVNEMYMEKMVLVENLQQEIGDLTKKLSATQNERERITSDAANEVSKLRENVAKVESELNTVNIEFKIKIQGLTNELASSKESQEMLKADNGKMLKLLENYRSREENFKTTLNGLELNLTVSEYERQQLMEECKNLKAQLQKIESLEDEVLALKNELKAIKSEKEKLGTSLRLKSEECEELKTEKILCIDKITELQKEVSELEDCKQDKFALQEKLQQLESDLIAKEALCEQDAELKNQLNRIKRTNKQLQQQHQQLEEEKQKCRTRAQSLEEELIMMKDKQRSLRESRSVNSISNQHQRELLEDEVSKSVEVNNGYKPQVKRLTSEEAELRDIRERYFHMSLKYAEVEEEREELVMKLKAANSGKGWF</sequence>
<feature type="region of interest" description="Disordered" evidence="2">
    <location>
        <begin position="150"/>
        <end position="280"/>
    </location>
</feature>
<dbReference type="STRING" id="3988.B9S0A4"/>
<feature type="compositionally biased region" description="Basic and acidic residues" evidence="2">
    <location>
        <begin position="221"/>
        <end position="239"/>
    </location>
</feature>
<reference evidence="5" key="1">
    <citation type="journal article" date="2010" name="Nat. Biotechnol.">
        <title>Draft genome sequence of the oilseed species Ricinus communis.</title>
        <authorList>
            <person name="Chan A.P."/>
            <person name="Crabtree J."/>
            <person name="Zhao Q."/>
            <person name="Lorenzi H."/>
            <person name="Orvis J."/>
            <person name="Puiu D."/>
            <person name="Melake-Berhan A."/>
            <person name="Jones K.M."/>
            <person name="Redman J."/>
            <person name="Chen G."/>
            <person name="Cahoon E.B."/>
            <person name="Gedil M."/>
            <person name="Stanke M."/>
            <person name="Haas B.J."/>
            <person name="Wortman J.R."/>
            <person name="Fraser-Liggett C.M."/>
            <person name="Ravel J."/>
            <person name="Rabinowicz P.D."/>
        </authorList>
    </citation>
    <scope>NUCLEOTIDE SEQUENCE [LARGE SCALE GENOMIC DNA]</scope>
    <source>
        <strain evidence="5">cv. Hale</strain>
    </source>
</reference>
<keyword evidence="1" id="KW-0175">Coiled coil</keyword>
<feature type="coiled-coil region" evidence="1">
    <location>
        <begin position="297"/>
        <end position="497"/>
    </location>
</feature>
<feature type="coiled-coil region" evidence="1">
    <location>
        <begin position="539"/>
        <end position="587"/>
    </location>
</feature>
<dbReference type="EMBL" id="EQ973837">
    <property type="protein sequence ID" value="EEF42837.1"/>
    <property type="molecule type" value="Genomic_DNA"/>
</dbReference>
<feature type="coiled-coil region" evidence="1">
    <location>
        <begin position="735"/>
        <end position="854"/>
    </location>
</feature>
<feature type="coiled-coil region" evidence="1">
    <location>
        <begin position="627"/>
        <end position="703"/>
    </location>
</feature>
<dbReference type="InParanoid" id="B9S0A4"/>